<gene>
    <name evidence="3" type="ORF">CLCY_2c02640</name>
</gene>
<protein>
    <recommendedName>
        <fullName evidence="2">HTH cro/C1-type domain-containing protein</fullName>
    </recommendedName>
</protein>
<organism evidence="3 4">
    <name type="scientific">Clostridium cylindrosporum DSM 605</name>
    <dbReference type="NCBI Taxonomy" id="1121307"/>
    <lineage>
        <taxon>Bacteria</taxon>
        <taxon>Bacillati</taxon>
        <taxon>Bacillota</taxon>
        <taxon>Clostridia</taxon>
        <taxon>Eubacteriales</taxon>
        <taxon>Clostridiaceae</taxon>
        <taxon>Clostridium</taxon>
    </lineage>
</organism>
<dbReference type="Gene3D" id="1.10.260.40">
    <property type="entry name" value="lambda repressor-like DNA-binding domains"/>
    <property type="match status" value="1"/>
</dbReference>
<dbReference type="Proteomes" id="UP000036756">
    <property type="component" value="Unassembled WGS sequence"/>
</dbReference>
<dbReference type="RefSeq" id="WP_048570934.1">
    <property type="nucleotide sequence ID" value="NZ_LFVU01000027.1"/>
</dbReference>
<dbReference type="PATRIC" id="fig|1121307.3.peg.1121"/>
<comment type="caution">
    <text evidence="3">The sequence shown here is derived from an EMBL/GenBank/DDBJ whole genome shotgun (WGS) entry which is preliminary data.</text>
</comment>
<dbReference type="SUPFAM" id="SSF47413">
    <property type="entry name" value="lambda repressor-like DNA-binding domains"/>
    <property type="match status" value="1"/>
</dbReference>
<dbReference type="Pfam" id="PF01381">
    <property type="entry name" value="HTH_3"/>
    <property type="match status" value="1"/>
</dbReference>
<dbReference type="InterPro" id="IPR010982">
    <property type="entry name" value="Lambda_DNA-bd_dom_sf"/>
</dbReference>
<name>A0A0J8DB48_CLOCY</name>
<dbReference type="CDD" id="cd00093">
    <property type="entry name" value="HTH_XRE"/>
    <property type="match status" value="1"/>
</dbReference>
<dbReference type="PROSITE" id="PS50943">
    <property type="entry name" value="HTH_CROC1"/>
    <property type="match status" value="1"/>
</dbReference>
<evidence type="ECO:0000259" key="2">
    <source>
        <dbReference type="PROSITE" id="PS50943"/>
    </source>
</evidence>
<reference evidence="3 4" key="1">
    <citation type="submission" date="2015-06" db="EMBL/GenBank/DDBJ databases">
        <title>Draft genome sequence of the purine-degrading Clostridium cylindrosporum HC-1 (DSM 605).</title>
        <authorList>
            <person name="Poehlein A."/>
            <person name="Schiel-Bengelsdorf B."/>
            <person name="Bengelsdorf F."/>
            <person name="Daniel R."/>
            <person name="Duerre P."/>
        </authorList>
    </citation>
    <scope>NUCLEOTIDE SEQUENCE [LARGE SCALE GENOMIC DNA]</scope>
    <source>
        <strain evidence="3 4">DSM 605</strain>
    </source>
</reference>
<dbReference type="GO" id="GO:0003677">
    <property type="term" value="F:DNA binding"/>
    <property type="evidence" value="ECO:0007669"/>
    <property type="project" value="InterPro"/>
</dbReference>
<keyword evidence="4" id="KW-1185">Reference proteome</keyword>
<feature type="domain" description="HTH cro/C1-type" evidence="2">
    <location>
        <begin position="7"/>
        <end position="43"/>
    </location>
</feature>
<evidence type="ECO:0000256" key="1">
    <source>
        <dbReference type="SAM" id="Coils"/>
    </source>
</evidence>
<keyword evidence="1" id="KW-0175">Coiled coil</keyword>
<dbReference type="InterPro" id="IPR001387">
    <property type="entry name" value="Cro/C1-type_HTH"/>
</dbReference>
<proteinExistence type="predicted"/>
<evidence type="ECO:0000313" key="3">
    <source>
        <dbReference type="EMBL" id="KMT21503.1"/>
    </source>
</evidence>
<sequence length="92" mass="10635">MLSPEKLKMLRLVHGVTLQNVGDEMGVSKNYISMIENRKVSLSEEQYHKLVDAIYAAHRKKNSKQEDVEENIEAVKEEMTKKKTTTKKTTKK</sequence>
<dbReference type="AlphaFoldDB" id="A0A0J8DB48"/>
<dbReference type="EMBL" id="LFVU01000027">
    <property type="protein sequence ID" value="KMT21503.1"/>
    <property type="molecule type" value="Genomic_DNA"/>
</dbReference>
<evidence type="ECO:0000313" key="4">
    <source>
        <dbReference type="Proteomes" id="UP000036756"/>
    </source>
</evidence>
<accession>A0A0J8DB48</accession>
<dbReference type="STRING" id="1121307.CLCY_2c02640"/>
<dbReference type="OrthoDB" id="1935794at2"/>
<feature type="coiled-coil region" evidence="1">
    <location>
        <begin position="58"/>
        <end position="85"/>
    </location>
</feature>